<organism evidence="1 2">
    <name type="scientific">Caerostris extrusa</name>
    <name type="common">Bark spider</name>
    <name type="synonym">Caerostris bankana</name>
    <dbReference type="NCBI Taxonomy" id="172846"/>
    <lineage>
        <taxon>Eukaryota</taxon>
        <taxon>Metazoa</taxon>
        <taxon>Ecdysozoa</taxon>
        <taxon>Arthropoda</taxon>
        <taxon>Chelicerata</taxon>
        <taxon>Arachnida</taxon>
        <taxon>Araneae</taxon>
        <taxon>Araneomorphae</taxon>
        <taxon>Entelegynae</taxon>
        <taxon>Araneoidea</taxon>
        <taxon>Araneidae</taxon>
        <taxon>Caerostris</taxon>
    </lineage>
</organism>
<dbReference type="AlphaFoldDB" id="A0AAV4U6R4"/>
<dbReference type="EMBL" id="BPLR01012362">
    <property type="protein sequence ID" value="GIY53401.1"/>
    <property type="molecule type" value="Genomic_DNA"/>
</dbReference>
<evidence type="ECO:0000313" key="2">
    <source>
        <dbReference type="Proteomes" id="UP001054945"/>
    </source>
</evidence>
<comment type="caution">
    <text evidence="1">The sequence shown here is derived from an EMBL/GenBank/DDBJ whole genome shotgun (WGS) entry which is preliminary data.</text>
</comment>
<protein>
    <submittedName>
        <fullName evidence="1">Uncharacterized protein</fullName>
    </submittedName>
</protein>
<evidence type="ECO:0000313" key="1">
    <source>
        <dbReference type="EMBL" id="GIY53401.1"/>
    </source>
</evidence>
<accession>A0AAV4U6R4</accession>
<proteinExistence type="predicted"/>
<reference evidence="1 2" key="1">
    <citation type="submission" date="2021-06" db="EMBL/GenBank/DDBJ databases">
        <title>Caerostris extrusa draft genome.</title>
        <authorList>
            <person name="Kono N."/>
            <person name="Arakawa K."/>
        </authorList>
    </citation>
    <scope>NUCLEOTIDE SEQUENCE [LARGE SCALE GENOMIC DNA]</scope>
</reference>
<keyword evidence="2" id="KW-1185">Reference proteome</keyword>
<dbReference type="Proteomes" id="UP001054945">
    <property type="component" value="Unassembled WGS sequence"/>
</dbReference>
<gene>
    <name evidence="1" type="ORF">CEXT_517541</name>
</gene>
<name>A0AAV4U6R4_CAEEX</name>
<sequence>MRNVSVDSCVLFTRETDLHKPSQQQHLASCVTTTVIFVLCPARTPGRPCLSSNRSLPRCCLNNNNNRSLKIEIPRWKLKSKNACVLSVEERGAYRRLF</sequence>